<protein>
    <submittedName>
        <fullName evidence="1">Ribonuclease P protein component 4</fullName>
    </submittedName>
</protein>
<sequence>MQNIFYLLRLFPVYKFSPYVVSKLLLEEGSSKVACQTCEHFYISSVNCQTSINGEYFIIECKGCKEITTIRIIQ</sequence>
<keyword evidence="2" id="KW-1185">Reference proteome</keyword>
<dbReference type="AlphaFoldDB" id="A0AAX4JFN6"/>
<dbReference type="GeneID" id="90542559"/>
<gene>
    <name evidence="1" type="ORF">VNE69_10077</name>
</gene>
<evidence type="ECO:0000313" key="2">
    <source>
        <dbReference type="Proteomes" id="UP001334084"/>
    </source>
</evidence>
<proteinExistence type="predicted"/>
<dbReference type="KEGG" id="vnx:VNE69_10077"/>
<dbReference type="EMBL" id="CP142735">
    <property type="protein sequence ID" value="WUR04726.1"/>
    <property type="molecule type" value="Genomic_DNA"/>
</dbReference>
<dbReference type="RefSeq" id="XP_065330871.1">
    <property type="nucleotide sequence ID" value="XM_065474799.1"/>
</dbReference>
<evidence type="ECO:0000313" key="1">
    <source>
        <dbReference type="EMBL" id="WUR04726.1"/>
    </source>
</evidence>
<accession>A0AAX4JFN6</accession>
<organism evidence="1 2">
    <name type="scientific">Vairimorpha necatrix</name>
    <dbReference type="NCBI Taxonomy" id="6039"/>
    <lineage>
        <taxon>Eukaryota</taxon>
        <taxon>Fungi</taxon>
        <taxon>Fungi incertae sedis</taxon>
        <taxon>Microsporidia</taxon>
        <taxon>Nosematidae</taxon>
        <taxon>Vairimorpha</taxon>
    </lineage>
</organism>
<reference evidence="1" key="1">
    <citation type="journal article" date="2024" name="BMC Genomics">
        <title>Functional annotation of a divergent genome using sequence and structure-based similarity.</title>
        <authorList>
            <person name="Svedberg D."/>
            <person name="Winiger R.R."/>
            <person name="Berg A."/>
            <person name="Sharma H."/>
            <person name="Tellgren-Roth C."/>
            <person name="Debrunner-Vossbrinck B.A."/>
            <person name="Vossbrinck C.R."/>
            <person name="Barandun J."/>
        </authorList>
    </citation>
    <scope>NUCLEOTIDE SEQUENCE</scope>
    <source>
        <strain evidence="1">Illinois isolate</strain>
    </source>
</reference>
<dbReference type="Proteomes" id="UP001334084">
    <property type="component" value="Chromosome 10"/>
</dbReference>
<name>A0AAX4JFN6_9MICR</name>